<dbReference type="Proteomes" id="UP001314681">
    <property type="component" value="Unassembled WGS sequence"/>
</dbReference>
<dbReference type="Pfam" id="PF19591">
    <property type="entry name" value="DUF6096"/>
    <property type="match status" value="1"/>
</dbReference>
<organism evidence="1 2">
    <name type="scientific">Diplocloster modestus</name>
    <dbReference type="NCBI Taxonomy" id="2850322"/>
    <lineage>
        <taxon>Bacteria</taxon>
        <taxon>Bacillati</taxon>
        <taxon>Bacillota</taxon>
        <taxon>Clostridia</taxon>
        <taxon>Lachnospirales</taxon>
        <taxon>Lachnospiraceae</taxon>
        <taxon>Diplocloster</taxon>
    </lineage>
</organism>
<evidence type="ECO:0000313" key="2">
    <source>
        <dbReference type="Proteomes" id="UP001314681"/>
    </source>
</evidence>
<protein>
    <submittedName>
        <fullName evidence="1">Uncharacterized protein</fullName>
    </submittedName>
</protein>
<evidence type="ECO:0000313" key="1">
    <source>
        <dbReference type="EMBL" id="MBU9724441.1"/>
    </source>
</evidence>
<dbReference type="EMBL" id="JAHQCX010000001">
    <property type="protein sequence ID" value="MBU9724441.1"/>
    <property type="molecule type" value="Genomic_DNA"/>
</dbReference>
<reference evidence="1 2" key="1">
    <citation type="submission" date="2021-06" db="EMBL/GenBank/DDBJ databases">
        <title>Description of novel taxa of the family Lachnospiraceae.</title>
        <authorList>
            <person name="Chaplin A.V."/>
            <person name="Sokolova S.R."/>
            <person name="Pikina A.P."/>
            <person name="Korzhanova M."/>
            <person name="Belova V."/>
            <person name="Korostin D."/>
            <person name="Efimov B.A."/>
        </authorList>
    </citation>
    <scope>NUCLEOTIDE SEQUENCE [LARGE SCALE GENOMIC DNA]</scope>
    <source>
        <strain evidence="1 2">ASD4241</strain>
    </source>
</reference>
<dbReference type="InterPro" id="IPR046078">
    <property type="entry name" value="DUF6096"/>
</dbReference>
<proteinExistence type="predicted"/>
<dbReference type="RefSeq" id="WP_238726029.1">
    <property type="nucleotide sequence ID" value="NZ_JAHQCX010000001.1"/>
</dbReference>
<gene>
    <name evidence="1" type="ORF">KTH90_00285</name>
</gene>
<name>A0ABS6K212_9FIRM</name>
<comment type="caution">
    <text evidence="1">The sequence shown here is derived from an EMBL/GenBank/DDBJ whole genome shotgun (WGS) entry which is preliminary data.</text>
</comment>
<sequence length="148" mass="17050">MGKLQGLDEEVIQEKEENVVSYEEAKTKRRPFHYWKIGEREYKLKLTTAMIGKLENKYRTNMLTLVSEDNIPPLSIMLTILQAAMAPWEHGKSYADVQKLYDRWIEDGGNQMLLFTGILMPTLAVSGFFTEKQAAAMLESLKDMDELI</sequence>
<accession>A0ABS6K212</accession>
<keyword evidence="2" id="KW-1185">Reference proteome</keyword>